<organism evidence="16 17">
    <name type="scientific">Massilicoli timonensis</name>
    <dbReference type="NCBI Taxonomy" id="2015901"/>
    <lineage>
        <taxon>Bacteria</taxon>
        <taxon>Bacillati</taxon>
        <taxon>Bacillota</taxon>
        <taxon>Erysipelotrichia</taxon>
        <taxon>Erysipelotrichales</taxon>
        <taxon>Erysipelotrichaceae</taxon>
        <taxon>Massilicoli</taxon>
    </lineage>
</organism>
<protein>
    <recommendedName>
        <fullName evidence="4">16S rRNA (cytosine(967)-C(5))-methyltransferase</fullName>
        <ecNumber evidence="4">2.1.1.176</ecNumber>
    </recommendedName>
    <alternativeName>
        <fullName evidence="11">16S rRNA m5C967 methyltransferase</fullName>
    </alternativeName>
    <alternativeName>
        <fullName evidence="12">rRNA (cytosine-C(5)-)-methyltransferase RsmB</fullName>
    </alternativeName>
</protein>
<dbReference type="GO" id="GO:0008168">
    <property type="term" value="F:methyltransferase activity"/>
    <property type="evidence" value="ECO:0007669"/>
    <property type="project" value="UniProtKB-KW"/>
</dbReference>
<dbReference type="Proteomes" id="UP001524435">
    <property type="component" value="Unassembled WGS sequence"/>
</dbReference>
<dbReference type="InterPro" id="IPR049560">
    <property type="entry name" value="MeTrfase_RsmB-F_NOP2_cat"/>
</dbReference>
<dbReference type="InterPro" id="IPR018314">
    <property type="entry name" value="RsmB/NOL1/NOP2-like_CS"/>
</dbReference>
<dbReference type="EC" id="2.1.1.176" evidence="4"/>
<dbReference type="Gene3D" id="3.40.50.150">
    <property type="entry name" value="Vaccinia Virus protein VP39"/>
    <property type="match status" value="1"/>
</dbReference>
<evidence type="ECO:0000256" key="7">
    <source>
        <dbReference type="ARBA" id="ARBA00022603"/>
    </source>
</evidence>
<evidence type="ECO:0000259" key="15">
    <source>
        <dbReference type="PROSITE" id="PS51686"/>
    </source>
</evidence>
<keyword evidence="17" id="KW-1185">Reference proteome</keyword>
<feature type="binding site" evidence="14">
    <location>
        <position position="293"/>
    </location>
    <ligand>
        <name>S-adenosyl-L-methionine</name>
        <dbReference type="ChEBI" id="CHEBI:59789"/>
    </ligand>
</feature>
<dbReference type="InterPro" id="IPR023267">
    <property type="entry name" value="RCMT"/>
</dbReference>
<dbReference type="PRINTS" id="PR02008">
    <property type="entry name" value="RCMTFAMILY"/>
</dbReference>
<evidence type="ECO:0000256" key="5">
    <source>
        <dbReference type="ARBA" id="ARBA00022490"/>
    </source>
</evidence>
<feature type="active site" description="Nucleophile" evidence="14">
    <location>
        <position position="365"/>
    </location>
</feature>
<evidence type="ECO:0000256" key="4">
    <source>
        <dbReference type="ARBA" id="ARBA00012140"/>
    </source>
</evidence>
<dbReference type="InterPro" id="IPR006027">
    <property type="entry name" value="NusB_RsmB_TIM44"/>
</dbReference>
<dbReference type="SUPFAM" id="SSF48013">
    <property type="entry name" value="NusB-like"/>
    <property type="match status" value="1"/>
</dbReference>
<evidence type="ECO:0000256" key="6">
    <source>
        <dbReference type="ARBA" id="ARBA00022552"/>
    </source>
</evidence>
<dbReference type="PROSITE" id="PS51686">
    <property type="entry name" value="SAM_MT_RSMB_NOP"/>
    <property type="match status" value="1"/>
</dbReference>
<evidence type="ECO:0000313" key="17">
    <source>
        <dbReference type="Proteomes" id="UP001524435"/>
    </source>
</evidence>
<dbReference type="Gene3D" id="3.30.70.1170">
    <property type="entry name" value="Sun protein, domain 3"/>
    <property type="match status" value="1"/>
</dbReference>
<gene>
    <name evidence="16" type="primary">rsmB</name>
    <name evidence="16" type="ORF">NE663_08185</name>
</gene>
<dbReference type="Gene3D" id="1.10.940.10">
    <property type="entry name" value="NusB-like"/>
    <property type="match status" value="1"/>
</dbReference>
<dbReference type="InterPro" id="IPR035926">
    <property type="entry name" value="NusB-like_sf"/>
</dbReference>
<evidence type="ECO:0000256" key="3">
    <source>
        <dbReference type="ARBA" id="ARBA00007494"/>
    </source>
</evidence>
<dbReference type="PANTHER" id="PTHR22807">
    <property type="entry name" value="NOP2 YEAST -RELATED NOL1/NOP2/FMU SUN DOMAIN-CONTAINING"/>
    <property type="match status" value="1"/>
</dbReference>
<dbReference type="NCBIfam" id="TIGR00563">
    <property type="entry name" value="rsmB"/>
    <property type="match status" value="1"/>
</dbReference>
<feature type="domain" description="SAM-dependent MTase RsmB/NOP-type" evidence="15">
    <location>
        <begin position="129"/>
        <end position="413"/>
    </location>
</feature>
<comment type="similarity">
    <text evidence="3 14">Belongs to the class I-like SAM-binding methyltransferase superfamily. RsmB/NOP family.</text>
</comment>
<dbReference type="SUPFAM" id="SSF53335">
    <property type="entry name" value="S-adenosyl-L-methionine-dependent methyltransferases"/>
    <property type="match status" value="1"/>
</dbReference>
<comment type="catalytic activity">
    <reaction evidence="13">
        <text>cytidine(967) in 16S rRNA + S-adenosyl-L-methionine = 5-methylcytidine(967) in 16S rRNA + S-adenosyl-L-homocysteine + H(+)</text>
        <dbReference type="Rhea" id="RHEA:42748"/>
        <dbReference type="Rhea" id="RHEA-COMP:10219"/>
        <dbReference type="Rhea" id="RHEA-COMP:10220"/>
        <dbReference type="ChEBI" id="CHEBI:15378"/>
        <dbReference type="ChEBI" id="CHEBI:57856"/>
        <dbReference type="ChEBI" id="CHEBI:59789"/>
        <dbReference type="ChEBI" id="CHEBI:74483"/>
        <dbReference type="ChEBI" id="CHEBI:82748"/>
        <dbReference type="EC" id="2.1.1.176"/>
    </reaction>
</comment>
<accession>A0ABT1SLZ0</accession>
<evidence type="ECO:0000256" key="14">
    <source>
        <dbReference type="PROSITE-ProRule" id="PRU01023"/>
    </source>
</evidence>
<evidence type="ECO:0000313" key="16">
    <source>
        <dbReference type="EMBL" id="MCQ5122234.1"/>
    </source>
</evidence>
<dbReference type="InterPro" id="IPR029063">
    <property type="entry name" value="SAM-dependent_MTases_sf"/>
</dbReference>
<keyword evidence="5" id="KW-0963">Cytoplasm</keyword>
<evidence type="ECO:0000256" key="10">
    <source>
        <dbReference type="ARBA" id="ARBA00022884"/>
    </source>
</evidence>
<evidence type="ECO:0000256" key="11">
    <source>
        <dbReference type="ARBA" id="ARBA00030399"/>
    </source>
</evidence>
<dbReference type="RefSeq" id="WP_256198100.1">
    <property type="nucleotide sequence ID" value="NZ_JANGCH010000011.1"/>
</dbReference>
<comment type="caution">
    <text evidence="16">The sequence shown here is derived from an EMBL/GenBank/DDBJ whole genome shotgun (WGS) entry which is preliminary data.</text>
</comment>
<keyword evidence="8 14" id="KW-0808">Transferase</keyword>
<evidence type="ECO:0000256" key="13">
    <source>
        <dbReference type="ARBA" id="ARBA00047283"/>
    </source>
</evidence>
<dbReference type="GO" id="GO:0032259">
    <property type="term" value="P:methylation"/>
    <property type="evidence" value="ECO:0007669"/>
    <property type="project" value="UniProtKB-KW"/>
</dbReference>
<comment type="function">
    <text evidence="1">Specifically methylates the cytosine at position 967 (m5C967) of 16S rRNA.</text>
</comment>
<evidence type="ECO:0000256" key="8">
    <source>
        <dbReference type="ARBA" id="ARBA00022679"/>
    </source>
</evidence>
<keyword evidence="7 14" id="KW-0489">Methyltransferase</keyword>
<evidence type="ECO:0000256" key="1">
    <source>
        <dbReference type="ARBA" id="ARBA00002724"/>
    </source>
</evidence>
<keyword evidence="9 14" id="KW-0949">S-adenosyl-L-methionine</keyword>
<sequence>MDAREIAWQVLNQVCLEKEYANLALRKVKLQGADMAFVTQVVYGTLQHYRYVRYLWEGLVKSKPKGKIAVLLDMSVYQLMFLHTPTYAIIHEAVDLAKQVYQGRYAKLVNALLHQVERAPRALPQEETARLAIETSHPDWLLAMWKAQYGAEIMKQIAYHDIAEGKTWIRCNTLVNSLEELEAAMPGRLEKAPLPQAYAYLGKQLLQEPCFRNGGFAIGDLSSQMVAGYLDPKPHETILDVCSAPGGKACHMAALMENKGKIIACDLHAHRVKLIEEGAKRLHVSIIEAKVLDALQAQTHFSHTSFDRILCDVPCSGYGVLQGKSDIKYHMQSGDMDAIIKTQEAILESVWPLVKVHGVLVYSTCTLNKKENEKQIAAFLSRHPQFQLEKEQTIFPFIYNSDGFYMAKLCRIA</sequence>
<evidence type="ECO:0000256" key="2">
    <source>
        <dbReference type="ARBA" id="ARBA00004496"/>
    </source>
</evidence>
<dbReference type="CDD" id="cd02440">
    <property type="entry name" value="AdoMet_MTases"/>
    <property type="match status" value="1"/>
</dbReference>
<dbReference type="Pfam" id="PF01029">
    <property type="entry name" value="NusB"/>
    <property type="match status" value="1"/>
</dbReference>
<proteinExistence type="inferred from homology"/>
<dbReference type="PROSITE" id="PS01153">
    <property type="entry name" value="NOL1_NOP2_SUN"/>
    <property type="match status" value="1"/>
</dbReference>
<reference evidence="16 17" key="1">
    <citation type="submission" date="2022-06" db="EMBL/GenBank/DDBJ databases">
        <title>Isolation of gut microbiota from human fecal samples.</title>
        <authorList>
            <person name="Pamer E.G."/>
            <person name="Barat B."/>
            <person name="Waligurski E."/>
            <person name="Medina S."/>
            <person name="Paddock L."/>
            <person name="Mostad J."/>
        </authorList>
    </citation>
    <scope>NUCLEOTIDE SEQUENCE [LARGE SCALE GENOMIC DNA]</scope>
    <source>
        <strain evidence="16 17">DFI.6.1</strain>
    </source>
</reference>
<dbReference type="Pfam" id="PF01189">
    <property type="entry name" value="Methyltr_RsmB-F"/>
    <property type="match status" value="1"/>
</dbReference>
<keyword evidence="6" id="KW-0698">rRNA processing</keyword>
<feature type="binding site" evidence="14">
    <location>
        <position position="312"/>
    </location>
    <ligand>
        <name>S-adenosyl-L-methionine</name>
        <dbReference type="ChEBI" id="CHEBI:59789"/>
    </ligand>
</feature>
<comment type="subcellular location">
    <subcellularLocation>
        <location evidence="2">Cytoplasm</location>
    </subcellularLocation>
</comment>
<evidence type="ECO:0000256" key="9">
    <source>
        <dbReference type="ARBA" id="ARBA00022691"/>
    </source>
</evidence>
<name>A0ABT1SLZ0_9FIRM</name>
<dbReference type="NCBIfam" id="NF011494">
    <property type="entry name" value="PRK14902.1"/>
    <property type="match status" value="1"/>
</dbReference>
<dbReference type="PANTHER" id="PTHR22807:SF53">
    <property type="entry name" value="RIBOSOMAL RNA SMALL SUBUNIT METHYLTRANSFERASE B-RELATED"/>
    <property type="match status" value="1"/>
</dbReference>
<dbReference type="InterPro" id="IPR004573">
    <property type="entry name" value="rRNA_ssu_MeTfrase_B"/>
</dbReference>
<feature type="binding site" evidence="14">
    <location>
        <position position="266"/>
    </location>
    <ligand>
        <name>S-adenosyl-L-methionine</name>
        <dbReference type="ChEBI" id="CHEBI:59789"/>
    </ligand>
</feature>
<dbReference type="InterPro" id="IPR001678">
    <property type="entry name" value="MeTrfase_RsmB-F_NOP2_dom"/>
</dbReference>
<feature type="binding site" evidence="14">
    <location>
        <begin position="242"/>
        <end position="248"/>
    </location>
    <ligand>
        <name>S-adenosyl-L-methionine</name>
        <dbReference type="ChEBI" id="CHEBI:59789"/>
    </ligand>
</feature>
<keyword evidence="10 14" id="KW-0694">RNA-binding</keyword>
<dbReference type="EMBL" id="JANGCH010000011">
    <property type="protein sequence ID" value="MCQ5122234.1"/>
    <property type="molecule type" value="Genomic_DNA"/>
</dbReference>
<evidence type="ECO:0000256" key="12">
    <source>
        <dbReference type="ARBA" id="ARBA00031088"/>
    </source>
</evidence>